<name>A0A3B0BYF0_9ACTN</name>
<dbReference type="EMBL" id="RBAM01000001">
    <property type="protein sequence ID" value="RKN77284.1"/>
    <property type="molecule type" value="Genomic_DNA"/>
</dbReference>
<organism evidence="2 3">
    <name type="scientific">Streptomyces klenkii</name>
    <dbReference type="NCBI Taxonomy" id="1420899"/>
    <lineage>
        <taxon>Bacteria</taxon>
        <taxon>Bacillati</taxon>
        <taxon>Actinomycetota</taxon>
        <taxon>Actinomycetes</taxon>
        <taxon>Kitasatosporales</taxon>
        <taxon>Streptomycetaceae</taxon>
        <taxon>Streptomyces</taxon>
    </lineage>
</organism>
<dbReference type="InterPro" id="IPR008317">
    <property type="entry name" value="UCP030561"/>
</dbReference>
<evidence type="ECO:0000313" key="2">
    <source>
        <dbReference type="EMBL" id="RKN77284.1"/>
    </source>
</evidence>
<reference evidence="2 3" key="1">
    <citation type="journal article" date="2015" name="Antonie Van Leeuwenhoek">
        <title>Streptomyces klenkii sp. nov., isolated from deep marine sediment.</title>
        <authorList>
            <person name="Veyisoglu A."/>
            <person name="Sahin N."/>
        </authorList>
    </citation>
    <scope>NUCLEOTIDE SEQUENCE [LARGE SCALE GENOMIC DNA]</scope>
    <source>
        <strain evidence="2 3">KCTC 29202</strain>
    </source>
</reference>
<accession>A0A3B0BYF0</accession>
<dbReference type="RefSeq" id="WP_120752899.1">
    <property type="nucleotide sequence ID" value="NZ_JBFADQ010000001.1"/>
</dbReference>
<dbReference type="PIRSF" id="PIRSF030561">
    <property type="entry name" value="UCP030561"/>
    <property type="match status" value="1"/>
</dbReference>
<comment type="caution">
    <text evidence="2">The sequence shown here is derived from an EMBL/GenBank/DDBJ whole genome shotgun (WGS) entry which is preliminary data.</text>
</comment>
<sequence length="112" mass="12319">MSPEEIVDGQLAAYNARDLEAFLGYYAEDVPVHAFPSGDVLADRSGPAFRERYAALFAASPDLHAELVSRVTHGRIVIDQERVSGFMGGGTRTALAMYEVGQDRIERVWFAV</sequence>
<feature type="domain" description="SnoaL-like" evidence="1">
    <location>
        <begin position="10"/>
        <end position="105"/>
    </location>
</feature>
<evidence type="ECO:0000313" key="3">
    <source>
        <dbReference type="Proteomes" id="UP000270343"/>
    </source>
</evidence>
<proteinExistence type="predicted"/>
<evidence type="ECO:0000259" key="1">
    <source>
        <dbReference type="Pfam" id="PF12680"/>
    </source>
</evidence>
<dbReference type="Pfam" id="PF12680">
    <property type="entry name" value="SnoaL_2"/>
    <property type="match status" value="1"/>
</dbReference>
<dbReference type="AlphaFoldDB" id="A0A3B0BYF0"/>
<dbReference type="GO" id="GO:0016853">
    <property type="term" value="F:isomerase activity"/>
    <property type="evidence" value="ECO:0007669"/>
    <property type="project" value="UniProtKB-KW"/>
</dbReference>
<dbReference type="OrthoDB" id="9799296at2"/>
<keyword evidence="2" id="KW-0413">Isomerase</keyword>
<gene>
    <name evidence="2" type="ORF">D7231_00620</name>
</gene>
<dbReference type="Proteomes" id="UP000270343">
    <property type="component" value="Unassembled WGS sequence"/>
</dbReference>
<dbReference type="Gene3D" id="3.10.450.50">
    <property type="match status" value="1"/>
</dbReference>
<dbReference type="InterPro" id="IPR032710">
    <property type="entry name" value="NTF2-like_dom_sf"/>
</dbReference>
<protein>
    <submittedName>
        <fullName evidence="2">Steroid delta-isomerase</fullName>
    </submittedName>
</protein>
<dbReference type="InterPro" id="IPR037401">
    <property type="entry name" value="SnoaL-like"/>
</dbReference>
<dbReference type="SUPFAM" id="SSF54427">
    <property type="entry name" value="NTF2-like"/>
    <property type="match status" value="1"/>
</dbReference>
<keyword evidence="3" id="KW-1185">Reference proteome</keyword>